<sequence>MAANGGTMKDFLPIPDTLSPVTEPDKEEVFQTMADSPTMSHTLAASDHDEKGIAQEAHDLEVKDVGWHEPEKNIPTPLVGGLANDDLWILVRRFNKQMYHVKEMTAPAPGNLDLNVADEDEFSPDKFRATVERLYMTVIIGVLGAVKHIARLRSWKEARRTTAFAAAYFIAWLFDFLVPLFSLTFIALIVYPPSRDMLFPPAPLALVSSSEGGVQKPKAGVLGSTDSATGAPENFKGEAVEAEASNFVNSITSVALASATGKNPQHEPPHTAENEGPSAQIPDPTAMVAEAGDARVSANGGTSNAKSDKTKEPMENAMWNKMRPVMHGVADVADTWERMANALSPTPPFPHDMYRLRIAAVIVPMLAVSIFVTSYMFMKGLTFGAGFGFFGDPVIQRGLKWLNTNYPNWQKLLELRNTLLKGVPTNAQLTLTLLRIGESNKAPLPPPPTANEPPPDEPVDLTDDHIRATGSDWPLNATNEELEKAMEHDPNTPYETAGDDVASAKKKTHGGKAHHMLSAVKKSIKGSIETTLGADHLKAKAGSETSKQRLGVIPRNKEQQLSGPIEFKCRFHGKRGHAYISTKATIPCVSFSQNKSIATEGTDARGDEELKPIWSIPVAEVTEMKKLGGLGWKAKLVVGWALDREIADGIEIKDKQGNSYILTAMVLRDELFNRLISISGQKWQAW</sequence>
<dbReference type="EMBL" id="JAVRRT010000008">
    <property type="protein sequence ID" value="KAK5169572.1"/>
    <property type="molecule type" value="Genomic_DNA"/>
</dbReference>
<keyword evidence="2" id="KW-0812">Transmembrane</keyword>
<keyword evidence="4" id="KW-1185">Reference proteome</keyword>
<feature type="region of interest" description="Disordered" evidence="1">
    <location>
        <begin position="438"/>
        <end position="473"/>
    </location>
</feature>
<dbReference type="Pfam" id="PF11696">
    <property type="entry name" value="DUF3292"/>
    <property type="match status" value="1"/>
</dbReference>
<dbReference type="AlphaFoldDB" id="A0AAV9P9D5"/>
<evidence type="ECO:0000313" key="4">
    <source>
        <dbReference type="Proteomes" id="UP001337655"/>
    </source>
</evidence>
<evidence type="ECO:0000256" key="1">
    <source>
        <dbReference type="SAM" id="MobiDB-lite"/>
    </source>
</evidence>
<organism evidence="3 4">
    <name type="scientific">Saxophila tyrrhenica</name>
    <dbReference type="NCBI Taxonomy" id="1690608"/>
    <lineage>
        <taxon>Eukaryota</taxon>
        <taxon>Fungi</taxon>
        <taxon>Dikarya</taxon>
        <taxon>Ascomycota</taxon>
        <taxon>Pezizomycotina</taxon>
        <taxon>Dothideomycetes</taxon>
        <taxon>Dothideomycetidae</taxon>
        <taxon>Mycosphaerellales</taxon>
        <taxon>Extremaceae</taxon>
        <taxon>Saxophila</taxon>
    </lineage>
</organism>
<name>A0AAV9P9D5_9PEZI</name>
<feature type="compositionally biased region" description="Pro residues" evidence="1">
    <location>
        <begin position="443"/>
        <end position="453"/>
    </location>
</feature>
<dbReference type="Proteomes" id="UP001337655">
    <property type="component" value="Unassembled WGS sequence"/>
</dbReference>
<dbReference type="InterPro" id="IPR021709">
    <property type="entry name" value="DUF3292"/>
</dbReference>
<dbReference type="RefSeq" id="XP_064658918.1">
    <property type="nucleotide sequence ID" value="XM_064802793.1"/>
</dbReference>
<gene>
    <name evidence="3" type="ORF">LTR77_005549</name>
</gene>
<feature type="transmembrane region" description="Helical" evidence="2">
    <location>
        <begin position="170"/>
        <end position="191"/>
    </location>
</feature>
<proteinExistence type="predicted"/>
<feature type="compositionally biased region" description="Basic and acidic residues" evidence="1">
    <location>
        <begin position="264"/>
        <end position="273"/>
    </location>
</feature>
<comment type="caution">
    <text evidence="3">The sequence shown here is derived from an EMBL/GenBank/DDBJ whole genome shotgun (WGS) entry which is preliminary data.</text>
</comment>
<keyword evidence="2" id="KW-1133">Transmembrane helix</keyword>
<evidence type="ECO:0000313" key="3">
    <source>
        <dbReference type="EMBL" id="KAK5169572.1"/>
    </source>
</evidence>
<feature type="transmembrane region" description="Helical" evidence="2">
    <location>
        <begin position="134"/>
        <end position="150"/>
    </location>
</feature>
<evidence type="ECO:0000256" key="2">
    <source>
        <dbReference type="SAM" id="Phobius"/>
    </source>
</evidence>
<feature type="transmembrane region" description="Helical" evidence="2">
    <location>
        <begin position="358"/>
        <end position="378"/>
    </location>
</feature>
<dbReference type="GeneID" id="89926890"/>
<dbReference type="PANTHER" id="PTHR38694:SF1">
    <property type="entry name" value="PEROXIN DOMAIN-CONTAINING PROTEIN"/>
    <property type="match status" value="1"/>
</dbReference>
<accession>A0AAV9P9D5</accession>
<feature type="region of interest" description="Disordered" evidence="1">
    <location>
        <begin position="258"/>
        <end position="283"/>
    </location>
</feature>
<keyword evidence="2" id="KW-0472">Membrane</keyword>
<protein>
    <submittedName>
        <fullName evidence="3">Uncharacterized protein</fullName>
    </submittedName>
</protein>
<reference evidence="3 4" key="1">
    <citation type="submission" date="2023-08" db="EMBL/GenBank/DDBJ databases">
        <title>Black Yeasts Isolated from many extreme environments.</title>
        <authorList>
            <person name="Coleine C."/>
            <person name="Stajich J.E."/>
            <person name="Selbmann L."/>
        </authorList>
    </citation>
    <scope>NUCLEOTIDE SEQUENCE [LARGE SCALE GENOMIC DNA]</scope>
    <source>
        <strain evidence="3 4">CCFEE 5935</strain>
    </source>
</reference>
<dbReference type="PANTHER" id="PTHR38694">
    <property type="entry name" value="CONSERVED EXPRESSED PROTEIN"/>
    <property type="match status" value="1"/>
</dbReference>